<organism evidence="3 4">
    <name type="scientific">Roseomonas alba</name>
    <dbReference type="NCBI Taxonomy" id="2846776"/>
    <lineage>
        <taxon>Bacteria</taxon>
        <taxon>Pseudomonadati</taxon>
        <taxon>Pseudomonadota</taxon>
        <taxon>Alphaproteobacteria</taxon>
        <taxon>Acetobacterales</taxon>
        <taxon>Roseomonadaceae</taxon>
        <taxon>Roseomonas</taxon>
    </lineage>
</organism>
<dbReference type="Pfam" id="PF03401">
    <property type="entry name" value="TctC"/>
    <property type="match status" value="1"/>
</dbReference>
<protein>
    <submittedName>
        <fullName evidence="3">Tripartite tricarboxylate transporter substrate binding protein</fullName>
    </submittedName>
</protein>
<evidence type="ECO:0000256" key="2">
    <source>
        <dbReference type="SAM" id="MobiDB-lite"/>
    </source>
</evidence>
<reference evidence="3 4" key="1">
    <citation type="submission" date="2021-07" db="EMBL/GenBank/DDBJ databases">
        <authorList>
            <person name="So Y."/>
        </authorList>
    </citation>
    <scope>NUCLEOTIDE SEQUENCE [LARGE SCALE GENOMIC DNA]</scope>
    <source>
        <strain evidence="3 4">HJA6</strain>
    </source>
</reference>
<gene>
    <name evidence="3" type="ORF">KPL78_14450</name>
</gene>
<sequence>MTQPRPLPAFSHPVGPPRGSGRRHWLGVAAGLALAPRLALAQGQAWPNRPVRMIIPAAPGSGMDIVGRTVSRLLQEAWGVPVVVENRVGAGGTIGTDVLAKAARDGYTMGVVNSSSLAISPAMMPNIPYDSLTSFAPLGLGASNDCALGVRADSRFHSVAEVVAAAKAAPGTLTWASAGSGSSTHMAGELFRLTAGVEIVHVPYRGSPPAITDLLGGQVDMTFNTINALIPGIRDGRIRALATTGSGRDPLLPDVPTFAEAGYPAYEASGWIGFVMPAGTPPEIVAEASEAIRRATESDAFREVMATAGMRPRSSTAAEFTAFLPVEIRRWTDVVHRSGAKPD</sequence>
<dbReference type="RefSeq" id="WP_219763645.1">
    <property type="nucleotide sequence ID" value="NZ_JAHYBZ010000004.1"/>
</dbReference>
<dbReference type="Gene3D" id="3.40.190.10">
    <property type="entry name" value="Periplasmic binding protein-like II"/>
    <property type="match status" value="1"/>
</dbReference>
<name>A0ABS7A9T1_9PROT</name>
<dbReference type="Gene3D" id="3.40.190.150">
    <property type="entry name" value="Bordetella uptake gene, domain 1"/>
    <property type="match status" value="1"/>
</dbReference>
<evidence type="ECO:0000313" key="3">
    <source>
        <dbReference type="EMBL" id="MBW6399061.1"/>
    </source>
</evidence>
<proteinExistence type="inferred from homology"/>
<dbReference type="PANTHER" id="PTHR42928">
    <property type="entry name" value="TRICARBOXYLATE-BINDING PROTEIN"/>
    <property type="match status" value="1"/>
</dbReference>
<accession>A0ABS7A9T1</accession>
<dbReference type="InterPro" id="IPR042100">
    <property type="entry name" value="Bug_dom1"/>
</dbReference>
<dbReference type="PIRSF" id="PIRSF017082">
    <property type="entry name" value="YflP"/>
    <property type="match status" value="1"/>
</dbReference>
<evidence type="ECO:0000256" key="1">
    <source>
        <dbReference type="ARBA" id="ARBA00006987"/>
    </source>
</evidence>
<feature type="region of interest" description="Disordered" evidence="2">
    <location>
        <begin position="1"/>
        <end position="20"/>
    </location>
</feature>
<dbReference type="SUPFAM" id="SSF53850">
    <property type="entry name" value="Periplasmic binding protein-like II"/>
    <property type="match status" value="1"/>
</dbReference>
<dbReference type="EMBL" id="JAHYBZ010000004">
    <property type="protein sequence ID" value="MBW6399061.1"/>
    <property type="molecule type" value="Genomic_DNA"/>
</dbReference>
<comment type="caution">
    <text evidence="3">The sequence shown here is derived from an EMBL/GenBank/DDBJ whole genome shotgun (WGS) entry which is preliminary data.</text>
</comment>
<dbReference type="InterPro" id="IPR005064">
    <property type="entry name" value="BUG"/>
</dbReference>
<dbReference type="CDD" id="cd13578">
    <property type="entry name" value="PBP2_Bug27"/>
    <property type="match status" value="1"/>
</dbReference>
<dbReference type="PANTHER" id="PTHR42928:SF5">
    <property type="entry name" value="BLR1237 PROTEIN"/>
    <property type="match status" value="1"/>
</dbReference>
<evidence type="ECO:0000313" key="4">
    <source>
        <dbReference type="Proteomes" id="UP001196565"/>
    </source>
</evidence>
<dbReference type="Proteomes" id="UP001196565">
    <property type="component" value="Unassembled WGS sequence"/>
</dbReference>
<keyword evidence="4" id="KW-1185">Reference proteome</keyword>
<comment type="similarity">
    <text evidence="1">Belongs to the UPF0065 (bug) family.</text>
</comment>